<evidence type="ECO:0000313" key="3">
    <source>
        <dbReference type="Proteomes" id="UP000466586"/>
    </source>
</evidence>
<feature type="transmembrane region" description="Helical" evidence="1">
    <location>
        <begin position="57"/>
        <end position="78"/>
    </location>
</feature>
<accession>A0A7K1Y8F8</accession>
<organism evidence="2 3">
    <name type="scientific">Hufsiella arboris</name>
    <dbReference type="NCBI Taxonomy" id="2695275"/>
    <lineage>
        <taxon>Bacteria</taxon>
        <taxon>Pseudomonadati</taxon>
        <taxon>Bacteroidota</taxon>
        <taxon>Sphingobacteriia</taxon>
        <taxon>Sphingobacteriales</taxon>
        <taxon>Sphingobacteriaceae</taxon>
        <taxon>Hufsiella</taxon>
    </lineage>
</organism>
<proteinExistence type="predicted"/>
<gene>
    <name evidence="2" type="ORF">GS399_07845</name>
</gene>
<name>A0A7K1Y8F8_9SPHI</name>
<dbReference type="InterPro" id="IPR025635">
    <property type="entry name" value="DUF4293"/>
</dbReference>
<dbReference type="RefSeq" id="WP_160844068.1">
    <property type="nucleotide sequence ID" value="NZ_WVHT01000003.1"/>
</dbReference>
<dbReference type="EMBL" id="WVHT01000003">
    <property type="protein sequence ID" value="MXV50884.1"/>
    <property type="molecule type" value="Genomic_DNA"/>
</dbReference>
<feature type="transmembrane region" description="Helical" evidence="1">
    <location>
        <begin position="85"/>
        <end position="102"/>
    </location>
</feature>
<evidence type="ECO:0000313" key="2">
    <source>
        <dbReference type="EMBL" id="MXV50884.1"/>
    </source>
</evidence>
<sequence length="155" mass="17253">MLQRIQTVWLFLASLAIFLLFIFPLIYININGMAMAIKVTGVYHSVANGQALRTESFVLLSVITIAVALLPLIVISFYKNRKTQLSIAYIAILLVLVYSFWLAQTAKGVVGNAELQLQNYGIGMILPSVGILFIILAIKGIRKDEKLVRSADRLR</sequence>
<dbReference type="Pfam" id="PF14126">
    <property type="entry name" value="DUF4293"/>
    <property type="match status" value="1"/>
</dbReference>
<feature type="transmembrane region" description="Helical" evidence="1">
    <location>
        <begin position="122"/>
        <end position="141"/>
    </location>
</feature>
<comment type="caution">
    <text evidence="2">The sequence shown here is derived from an EMBL/GenBank/DDBJ whole genome shotgun (WGS) entry which is preliminary data.</text>
</comment>
<keyword evidence="3" id="KW-1185">Reference proteome</keyword>
<dbReference type="AlphaFoldDB" id="A0A7K1Y8F8"/>
<dbReference type="Proteomes" id="UP000466586">
    <property type="component" value="Unassembled WGS sequence"/>
</dbReference>
<protein>
    <submittedName>
        <fullName evidence="2">DUF4293 family protein</fullName>
    </submittedName>
</protein>
<reference evidence="2 3" key="1">
    <citation type="submission" date="2019-11" db="EMBL/GenBank/DDBJ databases">
        <title>Pedobacter sp. HMF7647 Genome sequencing and assembly.</title>
        <authorList>
            <person name="Kang H."/>
            <person name="Kim H."/>
            <person name="Joh K."/>
        </authorList>
    </citation>
    <scope>NUCLEOTIDE SEQUENCE [LARGE SCALE GENOMIC DNA]</scope>
    <source>
        <strain evidence="2 3">HMF7647</strain>
    </source>
</reference>
<keyword evidence="1" id="KW-1133">Transmembrane helix</keyword>
<evidence type="ECO:0000256" key="1">
    <source>
        <dbReference type="SAM" id="Phobius"/>
    </source>
</evidence>
<feature type="transmembrane region" description="Helical" evidence="1">
    <location>
        <begin position="7"/>
        <end position="28"/>
    </location>
</feature>
<keyword evidence="1" id="KW-0812">Transmembrane</keyword>
<keyword evidence="1" id="KW-0472">Membrane</keyword>